<feature type="transmembrane region" description="Helical" evidence="17">
    <location>
        <begin position="329"/>
        <end position="348"/>
    </location>
</feature>
<dbReference type="Pfam" id="PF00534">
    <property type="entry name" value="Glycos_transf_1"/>
    <property type="match status" value="1"/>
</dbReference>
<dbReference type="InterPro" id="IPR001320">
    <property type="entry name" value="Iontro_rcpt_C"/>
</dbReference>
<comment type="subcellular location">
    <subcellularLocation>
        <location evidence="1">Endoplasmic reticulum membrane</location>
    </subcellularLocation>
</comment>
<dbReference type="InterPro" id="IPR028098">
    <property type="entry name" value="Glyco_trans_4-like_N"/>
</dbReference>
<evidence type="ECO:0000256" key="9">
    <source>
        <dbReference type="ARBA" id="ARBA00022824"/>
    </source>
</evidence>
<comment type="pathway">
    <text evidence="2">Protein modification; protein glycosylation.</text>
</comment>
<dbReference type="Gene3D" id="3.40.50.2000">
    <property type="entry name" value="Glycogen Phosphorylase B"/>
    <property type="match status" value="2"/>
</dbReference>
<dbReference type="InterPro" id="IPR001296">
    <property type="entry name" value="Glyco_trans_1"/>
</dbReference>
<evidence type="ECO:0000259" key="19">
    <source>
        <dbReference type="Pfam" id="PF00534"/>
    </source>
</evidence>
<gene>
    <name evidence="22" type="ORF">PYX00_004102</name>
</gene>
<dbReference type="Pfam" id="PF13439">
    <property type="entry name" value="Glyco_transf_4"/>
    <property type="match status" value="1"/>
</dbReference>
<comment type="catalytic activity">
    <reaction evidence="16">
        <text>an alpha-D-Man-(1-&gt;3)-beta-D-Man-(1-&gt;4)-beta-D-GlcNAc-(1-&gt;4)-alpha-D-GlcNAc-diphospho-di-trans,poly-cis-dolichol + GDP-alpha-D-mannose = an alpha-D-Man-(1-&gt;3)-[alpha-D-Man-(1-&gt;6)]-beta-D-Man-(1-&gt;4)-beta-D-GlcNAc-(1-&gt;4)-alpha-D-GlcNAc-diphospho-di-trans,poly-cis-dolichol + GDP + H(+)</text>
        <dbReference type="Rhea" id="RHEA:29519"/>
        <dbReference type="Rhea" id="RHEA-COMP:19513"/>
        <dbReference type="Rhea" id="RHEA-COMP:19515"/>
        <dbReference type="ChEBI" id="CHEBI:15378"/>
        <dbReference type="ChEBI" id="CHEBI:57527"/>
        <dbReference type="ChEBI" id="CHEBI:58189"/>
        <dbReference type="ChEBI" id="CHEBI:132510"/>
        <dbReference type="ChEBI" id="CHEBI:132511"/>
        <dbReference type="EC" id="2.4.1.257"/>
    </reaction>
    <physiologicalReaction direction="left-to-right" evidence="16">
        <dbReference type="Rhea" id="RHEA:29520"/>
    </physiologicalReaction>
</comment>
<keyword evidence="11 17" id="KW-0472">Membrane</keyword>
<evidence type="ECO:0000256" key="2">
    <source>
        <dbReference type="ARBA" id="ARBA00004922"/>
    </source>
</evidence>
<evidence type="ECO:0000256" key="6">
    <source>
        <dbReference type="ARBA" id="ARBA00022676"/>
    </source>
</evidence>
<evidence type="ECO:0000256" key="15">
    <source>
        <dbReference type="ARBA" id="ARBA00045103"/>
    </source>
</evidence>
<feature type="domain" description="Putative ionotropic receptor ligand binding" evidence="21">
    <location>
        <begin position="631"/>
        <end position="749"/>
    </location>
</feature>
<feature type="domain" description="Glycosyltransferase subfamily 4-like N-terminal" evidence="20">
    <location>
        <begin position="1146"/>
        <end position="1305"/>
    </location>
</feature>
<dbReference type="Gene3D" id="1.10.287.70">
    <property type="match status" value="2"/>
</dbReference>
<evidence type="ECO:0000256" key="14">
    <source>
        <dbReference type="ARBA" id="ARBA00032874"/>
    </source>
</evidence>
<evidence type="ECO:0000259" key="18">
    <source>
        <dbReference type="Pfam" id="PF00060"/>
    </source>
</evidence>
<dbReference type="FunFam" id="3.40.50.2000:FF:000210">
    <property type="entry name" value="Alpha-1,3/1,6-mannosyltransferase ALG2"/>
    <property type="match status" value="1"/>
</dbReference>
<keyword evidence="7" id="KW-0808">Transferase</keyword>
<comment type="caution">
    <text evidence="22">The sequence shown here is derived from an EMBL/GenBank/DDBJ whole genome shotgun (WGS) entry which is preliminary data.</text>
</comment>
<evidence type="ECO:0000256" key="7">
    <source>
        <dbReference type="ARBA" id="ARBA00022679"/>
    </source>
</evidence>
<dbReference type="GO" id="GO:0005789">
    <property type="term" value="C:endoplasmic reticulum membrane"/>
    <property type="evidence" value="ECO:0007669"/>
    <property type="project" value="UniProtKB-SubCell"/>
</dbReference>
<proteinExistence type="inferred from homology"/>
<protein>
    <recommendedName>
        <fullName evidence="12">GDP-Man:Man(1)GlcNAc(2)-PP-Dol alpha-1,3-mannosyltransferase</fullName>
        <ecNumber evidence="5">2.4.1.132</ecNumber>
        <ecNumber evidence="4">2.4.1.257</ecNumber>
    </recommendedName>
    <alternativeName>
        <fullName evidence="14">GDP-Man:Man(1)GlcNAc(2)-PP-dolichol mannosyltransferase</fullName>
    </alternativeName>
    <alternativeName>
        <fullName evidence="13">GDP-Man:Man(2)GlcNAc(2)-PP-Dol alpha-1,6-mannosyltransferase</fullName>
    </alternativeName>
</protein>
<feature type="transmembrane region" description="Helical" evidence="17">
    <location>
        <begin position="884"/>
        <end position="906"/>
    </location>
</feature>
<feature type="domain" description="Glycosyl transferase family 1" evidence="19">
    <location>
        <begin position="1339"/>
        <end position="1511"/>
    </location>
</feature>
<comment type="catalytic activity">
    <reaction evidence="15">
        <text>a beta-D-Man-(1-&gt;4)-beta-D-GlcNAc-(1-&gt;4)-alpha-D-GlcNAc-diphospho-di-trans,poly-cis-dolichol + GDP-alpha-D-mannose = an alpha-D-Man-(1-&gt;3)-beta-D-Man-(1-&gt;4)-beta-D-GlcNAc-(1-&gt;4)-alpha-D-GlcNAc-diphospho-di-trans,poly-cis-dolichol + GDP + H(+)</text>
        <dbReference type="Rhea" id="RHEA:29515"/>
        <dbReference type="Rhea" id="RHEA-COMP:19511"/>
        <dbReference type="Rhea" id="RHEA-COMP:19513"/>
        <dbReference type="ChEBI" id="CHEBI:15378"/>
        <dbReference type="ChEBI" id="CHEBI:57527"/>
        <dbReference type="ChEBI" id="CHEBI:58189"/>
        <dbReference type="ChEBI" id="CHEBI:58472"/>
        <dbReference type="ChEBI" id="CHEBI:132510"/>
        <dbReference type="EC" id="2.4.1.132"/>
    </reaction>
    <physiologicalReaction direction="left-to-right" evidence="15">
        <dbReference type="Rhea" id="RHEA:29516"/>
    </physiologicalReaction>
</comment>
<name>A0AAW2I2H0_9NEOP</name>
<evidence type="ECO:0000256" key="10">
    <source>
        <dbReference type="ARBA" id="ARBA00022989"/>
    </source>
</evidence>
<evidence type="ECO:0000256" key="16">
    <source>
        <dbReference type="ARBA" id="ARBA00045104"/>
    </source>
</evidence>
<dbReference type="Gene3D" id="3.40.190.10">
    <property type="entry name" value="Periplasmic binding protein-like II"/>
    <property type="match status" value="1"/>
</dbReference>
<evidence type="ECO:0000256" key="11">
    <source>
        <dbReference type="ARBA" id="ARBA00023136"/>
    </source>
</evidence>
<dbReference type="EC" id="2.4.1.257" evidence="4"/>
<feature type="domain" description="Putative ionotropic receptor ligand binding" evidence="21">
    <location>
        <begin position="110"/>
        <end position="186"/>
    </location>
</feature>
<evidence type="ECO:0000256" key="1">
    <source>
        <dbReference type="ARBA" id="ARBA00004586"/>
    </source>
</evidence>
<evidence type="ECO:0000256" key="3">
    <source>
        <dbReference type="ARBA" id="ARBA00008685"/>
    </source>
</evidence>
<accession>A0AAW2I2H0</accession>
<feature type="domain" description="Ionotropic glutamate receptor C-terminal" evidence="18">
    <location>
        <begin position="882"/>
        <end position="966"/>
    </location>
</feature>
<dbReference type="InterPro" id="IPR056198">
    <property type="entry name" value="LBD_receptor"/>
</dbReference>
<evidence type="ECO:0000256" key="13">
    <source>
        <dbReference type="ARBA" id="ARBA00032333"/>
    </source>
</evidence>
<reference evidence="22" key="1">
    <citation type="journal article" date="2024" name="Gigascience">
        <title>Chromosome-level genome of the poultry shaft louse Menopon gallinae provides insight into the host-switching and adaptive evolution of parasitic lice.</title>
        <authorList>
            <person name="Xu Y."/>
            <person name="Ma L."/>
            <person name="Liu S."/>
            <person name="Liang Y."/>
            <person name="Liu Q."/>
            <person name="He Z."/>
            <person name="Tian L."/>
            <person name="Duan Y."/>
            <person name="Cai W."/>
            <person name="Li H."/>
            <person name="Song F."/>
        </authorList>
    </citation>
    <scope>NUCLEOTIDE SEQUENCE</scope>
    <source>
        <strain evidence="22">Cailab_2023a</strain>
    </source>
</reference>
<dbReference type="CDD" id="cd03805">
    <property type="entry name" value="GT4_ALG2-like"/>
    <property type="match status" value="1"/>
</dbReference>
<dbReference type="PANTHER" id="PTHR45918">
    <property type="entry name" value="ALPHA-1,3/1,6-MANNOSYLTRANSFERASE ALG2"/>
    <property type="match status" value="1"/>
</dbReference>
<dbReference type="InterPro" id="IPR027054">
    <property type="entry name" value="ALG2"/>
</dbReference>
<dbReference type="EC" id="2.4.1.132" evidence="5"/>
<organism evidence="22">
    <name type="scientific">Menopon gallinae</name>
    <name type="common">poultry shaft louse</name>
    <dbReference type="NCBI Taxonomy" id="328185"/>
    <lineage>
        <taxon>Eukaryota</taxon>
        <taxon>Metazoa</taxon>
        <taxon>Ecdysozoa</taxon>
        <taxon>Arthropoda</taxon>
        <taxon>Hexapoda</taxon>
        <taxon>Insecta</taxon>
        <taxon>Pterygota</taxon>
        <taxon>Neoptera</taxon>
        <taxon>Paraneoptera</taxon>
        <taxon>Psocodea</taxon>
        <taxon>Troctomorpha</taxon>
        <taxon>Phthiraptera</taxon>
        <taxon>Amblycera</taxon>
        <taxon>Menoponidae</taxon>
        <taxon>Menopon</taxon>
    </lineage>
</organism>
<dbReference type="SUPFAM" id="SSF53756">
    <property type="entry name" value="UDP-Glycosyltransferase/glycogen phosphorylase"/>
    <property type="match status" value="1"/>
</dbReference>
<evidence type="ECO:0000259" key="20">
    <source>
        <dbReference type="Pfam" id="PF13439"/>
    </source>
</evidence>
<evidence type="ECO:0000313" key="22">
    <source>
        <dbReference type="EMBL" id="KAL0276545.1"/>
    </source>
</evidence>
<evidence type="ECO:0000256" key="4">
    <source>
        <dbReference type="ARBA" id="ARBA00011969"/>
    </source>
</evidence>
<dbReference type="GO" id="GO:0102704">
    <property type="term" value="F:GDP-Man:Man(2)GlcNAc(2)-PP-Dol alpha-1,6-mannosyltransferase activity"/>
    <property type="evidence" value="ECO:0007669"/>
    <property type="project" value="UniProtKB-EC"/>
</dbReference>
<keyword evidence="10 17" id="KW-1133">Transmembrane helix</keyword>
<keyword evidence="8 17" id="KW-0812">Transmembrane</keyword>
<evidence type="ECO:0000256" key="5">
    <source>
        <dbReference type="ARBA" id="ARBA00012649"/>
    </source>
</evidence>
<dbReference type="SUPFAM" id="SSF53850">
    <property type="entry name" value="Periplasmic binding protein-like II"/>
    <property type="match status" value="2"/>
</dbReference>
<feature type="transmembrane region" description="Helical" evidence="17">
    <location>
        <begin position="1114"/>
        <end position="1132"/>
    </location>
</feature>
<dbReference type="EMBL" id="JARGDH010000002">
    <property type="protein sequence ID" value="KAL0276545.1"/>
    <property type="molecule type" value="Genomic_DNA"/>
</dbReference>
<dbReference type="GO" id="GO:0004378">
    <property type="term" value="F:GDP-Man:Man(1)GlcNAc(2)-PP-Dol alpha-1,3-mannosyltransferase activity"/>
    <property type="evidence" value="ECO:0007669"/>
    <property type="project" value="UniProtKB-EC"/>
</dbReference>
<dbReference type="GO" id="GO:0015276">
    <property type="term" value="F:ligand-gated monoatomic ion channel activity"/>
    <property type="evidence" value="ECO:0007669"/>
    <property type="project" value="InterPro"/>
</dbReference>
<dbReference type="Pfam" id="PF00060">
    <property type="entry name" value="Lig_chan"/>
    <property type="match status" value="1"/>
</dbReference>
<evidence type="ECO:0000256" key="8">
    <source>
        <dbReference type="ARBA" id="ARBA00022692"/>
    </source>
</evidence>
<evidence type="ECO:0000256" key="12">
    <source>
        <dbReference type="ARBA" id="ARBA00032047"/>
    </source>
</evidence>
<evidence type="ECO:0000256" key="17">
    <source>
        <dbReference type="SAM" id="Phobius"/>
    </source>
</evidence>
<keyword evidence="9" id="KW-0256">Endoplasmic reticulum</keyword>
<evidence type="ECO:0000259" key="21">
    <source>
        <dbReference type="Pfam" id="PF24061"/>
    </source>
</evidence>
<dbReference type="PANTHER" id="PTHR45918:SF1">
    <property type="entry name" value="ALPHA-1,3_1,6-MANNOSYLTRANSFERASE ALG2"/>
    <property type="match status" value="1"/>
</dbReference>
<sequence length="1539" mass="176953">MVLLFTAFASLSYGWQTAISSLNECLRTIVKEYFFGEAIRVYKTGELCFPECFDFPSAPWMEATFEVATQGYFFGTRARSVFVFASDDNSNALNDVLSKMKITSEWDTRVLVVAFCRDSSRRTVEEIFGEVWRRTRLLNTVVMTVNVSEPEEDEFPFYSWYPYERGSCERVEKVNLVDRWKDGRFGTGRYLFANSDLTRGLNGCTVRLNTAPNDFFALFETIPDESSGGLDLMITNAIAERYDIKYKYLFPSTRADHWYRTFANGSLRGSMKMLFDYQTDVAFSGLRITLRTLPYLAHSHTYFIDYVRWSVPKARLNDDWKMVSNFSPALWIAVMIALLGSSAFAYFLHTAEPRLKERNSSFFKYLFELFALTLGQPATYPSESVALKSFLLSYAVYSMNIVSSYDSQLVGLLTAPLTRSPYDSLESTFRSGIDIYFLPYDDALYKNDPLGEKILSSSQYKIATSYNAIVSEIVHNKTAAFLIGYSRIRYLLSSKHHGPDGEPLLDFIPGTVSINYIVFHLSPNNPLKSIFDLSILRLQQAGIIDKWKRDLWRPKGVGIDLGQENQSLSILNECLRNIVNEQFHGEAIRVYKTGELCFPEWNDSECFDFPSPPWMDATFEVATQGYSFDTRARSVFVFLSDDHPEALNDVISKMKNTSEWDTRVLVVAFCRDSSRRIVEEIFGEMWRKARLAHTVVMTVNVSETEEDYFPIYSWYPYEKGSCERVENVKLLAQWKDGQFESEREFFPRNVLIRGLNDCQVLASASTTSFFTWFTGTPTETSEGLDFFIVREICSRYRMKFKYVFPPEGENHWIRFHPNGSLQGTMKMLYAYDVDIGMSGYAMTPETLGIFTFSNYFIDPVIWVVPKTIRNLASNAIFSVFHTELWAAVVCSVIVTSTCLFLLGNVYRHRRSWLYVMFYIFSSILNQAVPHMPKSVSMRSIFMCHLIYALVLTTSYQSVLYGILSAPLTKIRYDSLQAVYDDGLLIYFLPMHLGFYENDTLGEKIFKSKQFRMSYNSTETLIDIAMNKKAALLQGNSKMRYMLAKKFHDEKGEPVVGWLPNLVTMDVIAFHFSPNNPMKGLFDSAIWRLTQAGLINKWKKELLSPQWVTDSEHRLHSLTIPNLISAFYVYIFLNMYRITFLHPDLGIGGAERLIVDAALGLKKKGHSVSIVTTHHDPNRCFEETSNGEIPVYVVGEWIPRHIFNRFYALMAYIRMIYAALIIIQSDYKPDVVVCDLVSVAVPVLKLKISNVIFYCHYPDQLLSRPEGLLKKIYRLPLDWLEEISINKASRVFVNSRFTCNVFKNTFKKLKMTPEILYPSLNTQFFDSAEYDSVPYEVSLKVSENDSIFLSINRYERKKNLDLAILALSELRDVVTSAKWDEIRLIMAGGYDIRVRENVEYFEELVELVKKLNLEEKVVLLKSPNDMEKLTLLKMCTCLIYTPENEHFGIVPIEAMYLEKPVIAANSGGPTESILHEETGFLCEPNPSNFAEAMAKFLYNDTLASTLGSAGRRRVMEIFSFEEFSEKFNDAVINLLTQKKD</sequence>
<feature type="transmembrane region" description="Helical" evidence="17">
    <location>
        <begin position="940"/>
        <end position="963"/>
    </location>
</feature>
<keyword evidence="6" id="KW-0328">Glycosyltransferase</keyword>
<comment type="similarity">
    <text evidence="3">Belongs to the glutamate-gated ion channel (TC 1.A.10.1) family.</text>
</comment>
<feature type="transmembrane region" description="Helical" evidence="17">
    <location>
        <begin position="912"/>
        <end position="928"/>
    </location>
</feature>
<dbReference type="Pfam" id="PF24061">
    <property type="entry name" value="LBD_receptor"/>
    <property type="match status" value="2"/>
</dbReference>